<reference evidence="8 9" key="1">
    <citation type="submission" date="2019-04" db="EMBL/GenBank/DDBJ databases">
        <title>An improved genome assembly and genetic linkage map for asparagus bean, Vigna unguiculata ssp. sesquipedialis.</title>
        <authorList>
            <person name="Xia Q."/>
            <person name="Zhang R."/>
            <person name="Dong Y."/>
        </authorList>
    </citation>
    <scope>NUCLEOTIDE SEQUENCE [LARGE SCALE GENOMIC DNA]</scope>
    <source>
        <tissue evidence="8">Leaf</tissue>
    </source>
</reference>
<dbReference type="Gene3D" id="1.20.5.4130">
    <property type="match status" value="3"/>
</dbReference>
<keyword evidence="9" id="KW-1185">Reference proteome</keyword>
<dbReference type="GO" id="GO:0000166">
    <property type="term" value="F:nucleotide binding"/>
    <property type="evidence" value="ECO:0007669"/>
    <property type="project" value="UniProtKB-KW"/>
</dbReference>
<feature type="transmembrane region" description="Helical" evidence="5">
    <location>
        <begin position="15"/>
        <end position="34"/>
    </location>
</feature>
<dbReference type="SMART" id="SM00369">
    <property type="entry name" value="LRR_TYP"/>
    <property type="match status" value="3"/>
</dbReference>
<evidence type="ECO:0000256" key="2">
    <source>
        <dbReference type="ARBA" id="ARBA00022737"/>
    </source>
</evidence>
<sequence length="1800" mass="204952">MAVCYSDHHLFAAEIMALAVVGGALLSAFVDVLFERLASPEVVNLIRGKKPDKLLQKVENQLIVVRVVLADAENRQITDPNVKKWLDVLKDLVYEVDDLLDEVSTKAAAQKEVRNSFSRLFNKRKIVSISKLEDIVERLDDILKQKESLDLKEIPVERNQPWKAQPTSLEDGYATFLGGEFYFRANELGKETKIDRKTRHLSFTRFSDPVSDIEVFDTLKFPRTFLLINYKDSPFNNEKAPRIVVSMLKYLRVLSFCDFRSLFALPDTIGELIHLRYLNLSNTGIITLPESLCNLCNLQTLKLFSCFNLTKLPSAMQNLVNLRHLEILDIFIEEMPKRMGKLSQLQKLDFYIAGKHIENSIKELGGLPNLHGSFSIEELENVTKGEEALEARIMDKKHITHLSLEWSTGNDNSIYSQIELDVLSNLQPHQDLESLSIKGYKGTKFPKWVGNLSYRYMTSMSLYNCKNCCMLPSMGQLPSLKRLCIADMNSVKTIDAGFYKTEDCSSVIPFPSLECLEIFRMPSWEVWSAFGSDAFPVLRDLYIFDCIKLKGDLPNHLPALQNLRIINCELLVSSVPRAPTLRTLEIRNSNKVTFHEFPLLVESIDVEGGPMVESMMEAITNVQPTCLQSLTLQNCSSAISFPGDRLPASLKALLMSGLKKLKFPIQHKHELLESLSIMNSCDSLMSLPLATFPNLSSLKIKDCENMKSLLLSGSDSLKSLSYFQISNCPNFVSFPEEGLSAPNLTLFRVYGCEKLKSLPEQMRTLLPKMEYLSISNCEQIESFPEGGMPPNLKTVEISNCEKLVSGKAWVLNFFRGKKPDKLLHKMKNQLIVVRVVLADAEKTQITDSTVKEWLDLLRDLVYEVDDLLDEVSTKAAIQKKKIMALAVVGGALLSAFFDVLFDRLASPQVLNFFRGKKPDKLLHKMKNQLIVVRVVLADAEKTQITDSTVKEWLDLLRDLVYEVDDLLDEVSTKAAIQKKKVSNSFSRIFKRKKIVSISKLEDIVERLDDILKQKESLDLKDIPVESYHRWTGDGDDCFVMHDLMHDLATFISGEFYLRADELGKETKIDRKTRHLSFATFSDPVSDIEVFDTVKFPRTFLLINYKDSPFNNEKAPSIVVSMLKYLRVLSFCDFEGVFALPDSIGELIHLRYLNLSGTSIETLPESLCILCNLQTLNLSRCWKLTKLPSDMQNLVNLRHLEIYDTSIREMPKRMGKLIQLQRLDFYIVGKHTENSIKELGGLPNLHWLLSIKRLENVTKSEEALEARIIDKKHLNNLSLEWSLGIDNSINFQIEFDVLNKLEPHQDLESLSISYYKGTRFPEWVGNFCYRYMTSISLYNCNNCCMLPSMGQLPSLKRLCISDMNSVKTIDAGFYMKEDCSSVIPFPCLKSLDISRMSHWEVWSAFSSKAFPVLKDLSLFDCPKVKGDLPNHLPALQRLRIRNCELLVSSIHGPPTLRTLEIRNSNKVAFLEFPLSVEHIYVEGGPMVESMMEAITNIQPTCLRSLTLENCWSPLSFPGERLPSSLKTLDMRGLKKLRFPMQHKHELLESLSINSCDSLISLPLTTFPNLNSLKIKDCENMESLLVSESESLQCLNTFEIVHCPNFTSFPRKGFSAPNLTWFKVHCCDKLKSLPDQMGTLLPKMKFLCISDCQQIESFPGGVMPPNLRVVWNMNCEKLLSSKAWVCMDMVTTINVSGPCDGINTFPEEGLLPPSLKTLCLLHFSSLKMLECKGFLHLTSLQELYIEDCEKLENITGERLPISLTKLRINGCSLLQKRCHKKDREIWPKICHVRGIQINDRWI</sequence>
<dbReference type="Pfam" id="PF18052">
    <property type="entry name" value="Rx_N"/>
    <property type="match status" value="3"/>
</dbReference>
<evidence type="ECO:0000256" key="3">
    <source>
        <dbReference type="ARBA" id="ARBA00022741"/>
    </source>
</evidence>
<evidence type="ECO:0000256" key="5">
    <source>
        <dbReference type="SAM" id="Phobius"/>
    </source>
</evidence>
<dbReference type="SUPFAM" id="SSF52047">
    <property type="entry name" value="RNI-like"/>
    <property type="match status" value="1"/>
</dbReference>
<dbReference type="InterPro" id="IPR003591">
    <property type="entry name" value="Leu-rich_rpt_typical-subtyp"/>
</dbReference>
<evidence type="ECO:0000259" key="7">
    <source>
        <dbReference type="Pfam" id="PF25019"/>
    </source>
</evidence>
<feature type="domain" description="R13L1/DRL21-like LRR repeat region" evidence="7">
    <location>
        <begin position="1235"/>
        <end position="1362"/>
    </location>
</feature>
<feature type="domain" description="Disease resistance N-terminal" evidence="6">
    <location>
        <begin position="26"/>
        <end position="115"/>
    </location>
</feature>
<accession>A0A4D6MT29</accession>
<evidence type="ECO:0000256" key="4">
    <source>
        <dbReference type="ARBA" id="ARBA00022821"/>
    </source>
</evidence>
<keyword evidence="5" id="KW-0812">Transmembrane</keyword>
<dbReference type="Gene3D" id="3.80.10.10">
    <property type="entry name" value="Ribonuclease Inhibitor"/>
    <property type="match status" value="5"/>
</dbReference>
<keyword evidence="2" id="KW-0677">Repeat</keyword>
<dbReference type="EMBL" id="CP039352">
    <property type="protein sequence ID" value="QCE03249.1"/>
    <property type="molecule type" value="Genomic_DNA"/>
</dbReference>
<dbReference type="PANTHER" id="PTHR47186">
    <property type="entry name" value="LEUCINE-RICH REPEAT-CONTAINING PROTEIN 57"/>
    <property type="match status" value="1"/>
</dbReference>
<dbReference type="InterPro" id="IPR032675">
    <property type="entry name" value="LRR_dom_sf"/>
</dbReference>
<evidence type="ECO:0000313" key="8">
    <source>
        <dbReference type="EMBL" id="QCE03249.1"/>
    </source>
</evidence>
<protein>
    <submittedName>
        <fullName evidence="8">Disease resistance protein RPM1</fullName>
    </submittedName>
</protein>
<name>A0A4D6MT29_VIGUN</name>
<keyword evidence="1" id="KW-0433">Leucine-rich repeat</keyword>
<feature type="domain" description="R13L1/DRL21-like LRR repeat region" evidence="7">
    <location>
        <begin position="361"/>
        <end position="488"/>
    </location>
</feature>
<evidence type="ECO:0000259" key="6">
    <source>
        <dbReference type="Pfam" id="PF18052"/>
    </source>
</evidence>
<evidence type="ECO:0000313" key="9">
    <source>
        <dbReference type="Proteomes" id="UP000501690"/>
    </source>
</evidence>
<keyword evidence="3" id="KW-0547">Nucleotide-binding</keyword>
<evidence type="ECO:0000256" key="1">
    <source>
        <dbReference type="ARBA" id="ARBA00022614"/>
    </source>
</evidence>
<keyword evidence="4" id="KW-0611">Plant defense</keyword>
<dbReference type="Pfam" id="PF25019">
    <property type="entry name" value="LRR_R13L1-DRL21"/>
    <property type="match status" value="2"/>
</dbReference>
<dbReference type="InterPro" id="IPR056789">
    <property type="entry name" value="LRR_R13L1-DRL21"/>
</dbReference>
<proteinExistence type="predicted"/>
<dbReference type="SUPFAM" id="SSF52058">
    <property type="entry name" value="L domain-like"/>
    <property type="match status" value="3"/>
</dbReference>
<dbReference type="PANTHER" id="PTHR47186:SF26">
    <property type="entry name" value="LEUCINE-RICH REPEAT DOMAIN, L DOMAIN-CONTAINING PROTEIN-RELATED"/>
    <property type="match status" value="1"/>
</dbReference>
<dbReference type="InterPro" id="IPR041118">
    <property type="entry name" value="Rx_N"/>
</dbReference>
<gene>
    <name evidence="8" type="ORF">DEO72_LG8g1273</name>
</gene>
<organism evidence="8 9">
    <name type="scientific">Vigna unguiculata</name>
    <name type="common">Cowpea</name>
    <dbReference type="NCBI Taxonomy" id="3917"/>
    <lineage>
        <taxon>Eukaryota</taxon>
        <taxon>Viridiplantae</taxon>
        <taxon>Streptophyta</taxon>
        <taxon>Embryophyta</taxon>
        <taxon>Tracheophyta</taxon>
        <taxon>Spermatophyta</taxon>
        <taxon>Magnoliopsida</taxon>
        <taxon>eudicotyledons</taxon>
        <taxon>Gunneridae</taxon>
        <taxon>Pentapetalae</taxon>
        <taxon>rosids</taxon>
        <taxon>fabids</taxon>
        <taxon>Fabales</taxon>
        <taxon>Fabaceae</taxon>
        <taxon>Papilionoideae</taxon>
        <taxon>50 kb inversion clade</taxon>
        <taxon>NPAAA clade</taxon>
        <taxon>indigoferoid/millettioid clade</taxon>
        <taxon>Phaseoleae</taxon>
        <taxon>Vigna</taxon>
    </lineage>
</organism>
<dbReference type="Proteomes" id="UP000501690">
    <property type="component" value="Linkage Group LG8"/>
</dbReference>
<feature type="domain" description="Disease resistance N-terminal" evidence="6">
    <location>
        <begin position="820"/>
        <end position="880"/>
    </location>
</feature>
<keyword evidence="5" id="KW-1133">Transmembrane helix</keyword>
<feature type="domain" description="Disease resistance N-terminal" evidence="6">
    <location>
        <begin position="893"/>
        <end position="987"/>
    </location>
</feature>
<dbReference type="GO" id="GO:0006952">
    <property type="term" value="P:defense response"/>
    <property type="evidence" value="ECO:0007669"/>
    <property type="project" value="UniProtKB-KW"/>
</dbReference>
<keyword evidence="5" id="KW-0472">Membrane</keyword>